<feature type="transmembrane region" description="Helical" evidence="5">
    <location>
        <begin position="209"/>
        <end position="232"/>
    </location>
</feature>
<feature type="domain" description="Sodium/calcium exchanger membrane region" evidence="6">
    <location>
        <begin position="175"/>
        <end position="318"/>
    </location>
</feature>
<dbReference type="InterPro" id="IPR004481">
    <property type="entry name" value="K/Na/Ca-exchanger"/>
</dbReference>
<evidence type="ECO:0000256" key="3">
    <source>
        <dbReference type="ARBA" id="ARBA00022989"/>
    </source>
</evidence>
<evidence type="ECO:0000256" key="1">
    <source>
        <dbReference type="ARBA" id="ARBA00004141"/>
    </source>
</evidence>
<keyword evidence="8" id="KW-1185">Reference proteome</keyword>
<dbReference type="AlphaFoldDB" id="A0A8J3L2S4"/>
<feature type="transmembrane region" description="Helical" evidence="5">
    <location>
        <begin position="6"/>
        <end position="23"/>
    </location>
</feature>
<feature type="domain" description="Sodium/calcium exchanger membrane region" evidence="6">
    <location>
        <begin position="6"/>
        <end position="141"/>
    </location>
</feature>
<evidence type="ECO:0000256" key="2">
    <source>
        <dbReference type="ARBA" id="ARBA00022692"/>
    </source>
</evidence>
<evidence type="ECO:0000313" key="7">
    <source>
        <dbReference type="EMBL" id="GIG10972.1"/>
    </source>
</evidence>
<dbReference type="NCBIfam" id="TIGR00367">
    <property type="entry name" value="calcium/sodium antiporter"/>
    <property type="match status" value="1"/>
</dbReference>
<organism evidence="7 8">
    <name type="scientific">Catellatospora coxensis</name>
    <dbReference type="NCBI Taxonomy" id="310354"/>
    <lineage>
        <taxon>Bacteria</taxon>
        <taxon>Bacillati</taxon>
        <taxon>Actinomycetota</taxon>
        <taxon>Actinomycetes</taxon>
        <taxon>Micromonosporales</taxon>
        <taxon>Micromonosporaceae</taxon>
        <taxon>Catellatospora</taxon>
    </lineage>
</organism>
<comment type="caution">
    <text evidence="7">The sequence shown here is derived from an EMBL/GenBank/DDBJ whole genome shotgun (WGS) entry which is preliminary data.</text>
</comment>
<dbReference type="GO" id="GO:0006874">
    <property type="term" value="P:intracellular calcium ion homeostasis"/>
    <property type="evidence" value="ECO:0007669"/>
    <property type="project" value="TreeGrafter"/>
</dbReference>
<evidence type="ECO:0000259" key="6">
    <source>
        <dbReference type="Pfam" id="PF01699"/>
    </source>
</evidence>
<dbReference type="InterPro" id="IPR004837">
    <property type="entry name" value="NaCa_Exmemb"/>
</dbReference>
<sequence length="320" mass="32772">MLLNGLLIIAGLMALFVGAEFLVKASTSLAVRLGVSPMIIGLTVVALGTSVPELAVGMDAALSGSSDLAVGNIVGASLVNLLLILGISAALVPIVFERATLRLDLPAMVQAALLLYLLSIDGTLTRPDGLILLLLGVSYTFGRIHAGRHDLAGSVGGAAMAIPATAHQPKPLRRLLLTVLGIAVVVAGAELLVEGAAASARAFGVSETVIGLTVVAIGTCTPELVTTVMSTLRGNRDLAIGNLLGSSIYNICAILGLVVVVAPQGVAVPSEIFAADLTMMVAVTLVAASVFAIGARMSRLEGFLFVATYAAYLIWLLWRI</sequence>
<feature type="transmembrane region" description="Helical" evidence="5">
    <location>
        <begin position="244"/>
        <end position="266"/>
    </location>
</feature>
<dbReference type="InterPro" id="IPR044880">
    <property type="entry name" value="NCX_ion-bd_dom_sf"/>
</dbReference>
<comment type="subcellular location">
    <subcellularLocation>
        <location evidence="1">Membrane</location>
        <topology evidence="1">Multi-pass membrane protein</topology>
    </subcellularLocation>
</comment>
<dbReference type="GO" id="GO:0005886">
    <property type="term" value="C:plasma membrane"/>
    <property type="evidence" value="ECO:0007669"/>
    <property type="project" value="TreeGrafter"/>
</dbReference>
<dbReference type="GO" id="GO:0008273">
    <property type="term" value="F:calcium, potassium:sodium antiporter activity"/>
    <property type="evidence" value="ECO:0007669"/>
    <property type="project" value="TreeGrafter"/>
</dbReference>
<accession>A0A8J3L2S4</accession>
<feature type="transmembrane region" description="Helical" evidence="5">
    <location>
        <begin position="272"/>
        <end position="293"/>
    </location>
</feature>
<reference evidence="7 8" key="1">
    <citation type="submission" date="2021-01" db="EMBL/GenBank/DDBJ databases">
        <title>Whole genome shotgun sequence of Catellatospora coxensis NBRC 107359.</title>
        <authorList>
            <person name="Komaki H."/>
            <person name="Tamura T."/>
        </authorList>
    </citation>
    <scope>NUCLEOTIDE SEQUENCE [LARGE SCALE GENOMIC DNA]</scope>
    <source>
        <strain evidence="7 8">NBRC 107359</strain>
    </source>
</reference>
<name>A0A8J3L2S4_9ACTN</name>
<evidence type="ECO:0000256" key="4">
    <source>
        <dbReference type="ARBA" id="ARBA00023136"/>
    </source>
</evidence>
<dbReference type="RefSeq" id="WP_203698930.1">
    <property type="nucleotide sequence ID" value="NZ_BAAALC010000015.1"/>
</dbReference>
<feature type="transmembrane region" description="Helical" evidence="5">
    <location>
        <begin position="175"/>
        <end position="197"/>
    </location>
</feature>
<dbReference type="Proteomes" id="UP000630887">
    <property type="component" value="Unassembled WGS sequence"/>
</dbReference>
<evidence type="ECO:0000313" key="8">
    <source>
        <dbReference type="Proteomes" id="UP000630887"/>
    </source>
</evidence>
<keyword evidence="2 5" id="KW-0812">Transmembrane</keyword>
<gene>
    <name evidence="7" type="ORF">Cco03nite_76720</name>
</gene>
<feature type="transmembrane region" description="Helical" evidence="5">
    <location>
        <begin position="300"/>
        <end position="318"/>
    </location>
</feature>
<keyword evidence="4 5" id="KW-0472">Membrane</keyword>
<dbReference type="PANTHER" id="PTHR10846">
    <property type="entry name" value="SODIUM/POTASSIUM/CALCIUM EXCHANGER"/>
    <property type="match status" value="1"/>
</dbReference>
<evidence type="ECO:0000256" key="5">
    <source>
        <dbReference type="SAM" id="Phobius"/>
    </source>
</evidence>
<feature type="transmembrane region" description="Helical" evidence="5">
    <location>
        <begin position="30"/>
        <end position="49"/>
    </location>
</feature>
<dbReference type="GO" id="GO:0005262">
    <property type="term" value="F:calcium channel activity"/>
    <property type="evidence" value="ECO:0007669"/>
    <property type="project" value="TreeGrafter"/>
</dbReference>
<proteinExistence type="predicted"/>
<dbReference type="Pfam" id="PF01699">
    <property type="entry name" value="Na_Ca_ex"/>
    <property type="match status" value="2"/>
</dbReference>
<dbReference type="Gene3D" id="1.20.1420.30">
    <property type="entry name" value="NCX, central ion-binding region"/>
    <property type="match status" value="2"/>
</dbReference>
<keyword evidence="3 5" id="KW-1133">Transmembrane helix</keyword>
<feature type="transmembrane region" description="Helical" evidence="5">
    <location>
        <begin position="69"/>
        <end position="96"/>
    </location>
</feature>
<dbReference type="PANTHER" id="PTHR10846:SF8">
    <property type="entry name" value="INNER MEMBRANE PROTEIN YRBG"/>
    <property type="match status" value="1"/>
</dbReference>
<protein>
    <submittedName>
        <fullName evidence="7">Sodium:calcium antiporter</fullName>
    </submittedName>
</protein>
<dbReference type="EMBL" id="BONI01000108">
    <property type="protein sequence ID" value="GIG10972.1"/>
    <property type="molecule type" value="Genomic_DNA"/>
</dbReference>